<dbReference type="InterPro" id="IPR029063">
    <property type="entry name" value="SAM-dependent_MTases_sf"/>
</dbReference>
<evidence type="ECO:0000259" key="3">
    <source>
        <dbReference type="Pfam" id="PF14216"/>
    </source>
</evidence>
<feature type="chain" id="PRO_5046569885" description="DUF4326 domain-containing protein" evidence="2">
    <location>
        <begin position="28"/>
        <end position="1869"/>
    </location>
</feature>
<name>A0ABN9SQ63_9DINO</name>
<feature type="region of interest" description="Disordered" evidence="1">
    <location>
        <begin position="606"/>
        <end position="648"/>
    </location>
</feature>
<keyword evidence="5" id="KW-1185">Reference proteome</keyword>
<evidence type="ECO:0000256" key="1">
    <source>
        <dbReference type="SAM" id="MobiDB-lite"/>
    </source>
</evidence>
<feature type="region of interest" description="Disordered" evidence="1">
    <location>
        <begin position="379"/>
        <end position="412"/>
    </location>
</feature>
<dbReference type="InterPro" id="IPR025475">
    <property type="entry name" value="DUF4326"/>
</dbReference>
<evidence type="ECO:0000313" key="4">
    <source>
        <dbReference type="EMBL" id="CAK0834029.1"/>
    </source>
</evidence>
<dbReference type="Gene3D" id="3.40.50.150">
    <property type="entry name" value="Vaccinia Virus protein VP39"/>
    <property type="match status" value="1"/>
</dbReference>
<evidence type="ECO:0000256" key="2">
    <source>
        <dbReference type="SAM" id="SignalP"/>
    </source>
</evidence>
<dbReference type="Proteomes" id="UP001189429">
    <property type="component" value="Unassembled WGS sequence"/>
</dbReference>
<feature type="region of interest" description="Disordered" evidence="1">
    <location>
        <begin position="29"/>
        <end position="56"/>
    </location>
</feature>
<feature type="compositionally biased region" description="Basic and acidic residues" evidence="1">
    <location>
        <begin position="390"/>
        <end position="410"/>
    </location>
</feature>
<comment type="caution">
    <text evidence="4">The sequence shown here is derived from an EMBL/GenBank/DDBJ whole genome shotgun (WGS) entry which is preliminary data.</text>
</comment>
<dbReference type="Pfam" id="PF14216">
    <property type="entry name" value="DUF4326"/>
    <property type="match status" value="1"/>
</dbReference>
<protein>
    <recommendedName>
        <fullName evidence="3">DUF4326 domain-containing protein</fullName>
    </recommendedName>
</protein>
<proteinExistence type="predicted"/>
<dbReference type="SUPFAM" id="SSF53335">
    <property type="entry name" value="S-adenosyl-L-methionine-dependent methyltransferases"/>
    <property type="match status" value="1"/>
</dbReference>
<feature type="region of interest" description="Disordered" evidence="1">
    <location>
        <begin position="332"/>
        <end position="352"/>
    </location>
</feature>
<keyword evidence="2" id="KW-0732">Signal</keyword>
<feature type="signal peptide" evidence="2">
    <location>
        <begin position="1"/>
        <end position="27"/>
    </location>
</feature>
<evidence type="ECO:0000313" key="5">
    <source>
        <dbReference type="Proteomes" id="UP001189429"/>
    </source>
</evidence>
<reference evidence="4" key="1">
    <citation type="submission" date="2023-10" db="EMBL/GenBank/DDBJ databases">
        <authorList>
            <person name="Chen Y."/>
            <person name="Shah S."/>
            <person name="Dougan E. K."/>
            <person name="Thang M."/>
            <person name="Chan C."/>
        </authorList>
    </citation>
    <scope>NUCLEOTIDE SEQUENCE [LARGE SCALE GENOMIC DNA]</scope>
</reference>
<feature type="region of interest" description="Disordered" evidence="1">
    <location>
        <begin position="565"/>
        <end position="589"/>
    </location>
</feature>
<gene>
    <name evidence="4" type="ORF">PCOR1329_LOCUS31557</name>
</gene>
<feature type="compositionally biased region" description="Gly residues" evidence="1">
    <location>
        <begin position="339"/>
        <end position="348"/>
    </location>
</feature>
<dbReference type="EMBL" id="CAUYUJ010012481">
    <property type="protein sequence ID" value="CAK0834029.1"/>
    <property type="molecule type" value="Genomic_DNA"/>
</dbReference>
<feature type="domain" description="DUF4326" evidence="3">
    <location>
        <begin position="1628"/>
        <end position="1706"/>
    </location>
</feature>
<organism evidence="4 5">
    <name type="scientific">Prorocentrum cordatum</name>
    <dbReference type="NCBI Taxonomy" id="2364126"/>
    <lineage>
        <taxon>Eukaryota</taxon>
        <taxon>Sar</taxon>
        <taxon>Alveolata</taxon>
        <taxon>Dinophyceae</taxon>
        <taxon>Prorocentrales</taxon>
        <taxon>Prorocentraceae</taxon>
        <taxon>Prorocentrum</taxon>
    </lineage>
</organism>
<feature type="compositionally biased region" description="Basic residues" evidence="1">
    <location>
        <begin position="625"/>
        <end position="635"/>
    </location>
</feature>
<sequence length="1869" mass="200736">MAVKRLHGWQSLLWLSLLRLVALRGMSDPGSGPPPPAWEPIQEAVASPPGPPPGWPPRPPGRYCGWCSGRLRPNESLALALNGQLWEVCELCYLLALARQHAWRAQLTPGERAVLLEQARHLTALLAALAGLADEGDGPAVAAAAVAEAQLRRAAGVATRKGAREPREARLPPRLEAMRQGRRPAPWLGSARPWWGHWLRFPLQEGASGGRALDGFASLQHGAFTAGTVLETPTHDPTGQVDGTALFEVVEAGVPGPDGVYLSVNFRGASLPARALELDLSFPAPGAGQPGVLHLCAGGAAACRAPRLVGRGERRADWLRLRSARSLVEPWVRPAFRPPGGGGPGGGAAAAPARGRLAGAAAGFAEAAAALEAAGSAARPLAVRRRRREQSRSDSEERAGGDQLDSRDAPSRGNAIQAVADGRPCMLCDEAIAQIARVMGLREGADGQRVRPRIRGYLQAVVFGHHPIHSVGERTVRELQTLAAAMDLLEDGSLASVANTLMQRFKALETALNDGNWYIANELEGGAAGAGATPLAAGGPSWRRGVALPALEELRRPRARLPAGWRIPQPLARTARGDSPHPSAAGAPGRAALLGAPEVRAFRQDQPAAQVGGEAPQGRGGSPKGKGRHRGRRAPRPPTDSLAAGQEAARVEAVWPDAGAPLAELFRRWQEKAGAAAESFRRPLDAGPILEELVDRFMHSGHRPTRRGRLQRDLLPLPCPDLEASDFTVEEKIDPGDLSSLQSRLRVIVMAMNWEAGYRHLKWADVCGPEPNAAQRSALLGIARRIYSSGAPEPAMAETLDWPEKLKGRAIAHDGSEISTPSKITLEQIEGGLPPAGVAASIEAADLATGFVRAPCADLDARLGDGALEWEQVVNALFARGMVGPIDEDEIATRDGVPLINGAFGVAKVHDAPVRCGDGEERPVFRLIVNLIPANACQRTIAGDTPVMPTMGQLNGLALAPGEQLRWSGADRKAFFYVFRATPAWWPHMALGPPVPRRLVGGSGDGLARVALRAQADGIAMWFIYIDSLEIAEIASSEEAVKLKGTVPELLSRASACYEEAKSPGSPGKDVHRAQQVSTLGDLVDGAAGVRRPPLGYVTELTSLTWWFLAKKRPSRRLAQILLGRWVRAQCYRRPLAAAFVNAWKWLASGRSGGLATVGVAEDLLMAAALAPLSVADMRLTVDHLATASDATEAAGAIVYSQGLSDMGRALGARGPRALNPACEEGVALISVFSGIDGARRAFEILGLVPAAHLSFEVDAEAVRVARRAHPSTVHLGDATAADPANLARLLRGHGRITKVLVIGGFPRRGFTVLNVAREGSADPRSQLVGHMWRLIEGLRRQLPEATVDFLGENVASMAEDEVLALNKMFGRVPVPLDAADLGWVRRPRLHWLSWDLLPSFEMTAEMKAAADGARPRACRVRLVTELPPVSEWLPRGATWPGAAEDGRLPTFSRWTPRSSPRPRPAGLRQCTAKEVARWTAAGYAAPPYQFRDCFCLHWADGRKEPPRTVEREVLMGFRRGHTVPCMSSSAAESDPERFEALRRSLVGNSFQCEVVAWLLSHWAVHRALLVAVPSLRSLRESSRSWSMGRKLWAGDVETLRRGREAVCEESLHLLEAAGSVPAAGDGQLPRAVYVGRGSRRWGLAPSKWGNPYPVVPGRAAGDAAAPFAGWLRSQPKLLDQLGELEGARLLCHCPSGQACHADVLLAELEQRGKGCTRPFLEHQRAVASLVMTCHHSGADLRVDTDAETHGKMFPRQEIDAGIWKWKVARQLVWQDQAKHINVLECEAALMALRWRARLVSRQMCVFLHLLDSMVNIGALAKRRSSSQQLNKVVRALSILELALGSRAVFAFTSSAKNPAVAPSRLPNG</sequence>
<accession>A0ABN9SQ63</accession>